<dbReference type="Proteomes" id="UP000271031">
    <property type="component" value="Unassembled WGS sequence"/>
</dbReference>
<sequence length="576" mass="67395">MMIRSTRVDRYVFDAYLFSSQTAHEWMAEAKLRAPWFDTELFADFFLCFYLAEPEVDETKEAPPFHKWMLRTLRKQYFYLTIHPRTINQVSAAFKTALKALMWLIESFAAEVKKREGEQSPFMQGLSQKKGQQGEEPATSMVERLTQKQLAQLQLVGYTLQQGKRVVEEKQEASDSRPLVEAEIRGLKDRIENLQQEMARDFNKRNKLMQKLKKTEEELSQREKQRDRLVRQEKKTIEAYEEELGQWLENSLRQTLGTEEEESRFLHELLEASQRFANRRWGSDLGKLRRQTHEQYLRWVEKLKRHPDLLRFLEEVGRNVQHFRIRRKEIRARAVPEEYDNLRQSGDIAHLLPSEAVLLADPDLENYFLLKWVEQKLLTYDTQGWVEEPPKGPVICMLDTSHSMRGGKLRLAQIFVMTFAAISLMEKRDFVLLLFGTKGELLEQPLYYRRPNWPAFYQISQMAFGGGTHFDAPLKRGIDIVQENKQFQGADFVMVTDGIGTVSPYVQAMLAELGKTKQVKLHSLIVGAARQHLVQTYDILGVSHRVRFATTWETEAEENTGLLLDVFEADRRQVKP</sequence>
<reference evidence="3 4" key="1">
    <citation type="submission" date="2018-10" db="EMBL/GenBank/DDBJ databases">
        <title>Phylogenomics of Brevibacillus.</title>
        <authorList>
            <person name="Dunlap C."/>
        </authorList>
    </citation>
    <scope>NUCLEOTIDE SEQUENCE [LARGE SCALE GENOMIC DNA]</scope>
    <source>
        <strain evidence="3 4">JCM 15716</strain>
    </source>
</reference>
<dbReference type="PANTHER" id="PTHR36846:SF1">
    <property type="entry name" value="PROTEIN VIAA"/>
    <property type="match status" value="1"/>
</dbReference>
<dbReference type="RefSeq" id="WP_122921161.1">
    <property type="nucleotide sequence ID" value="NZ_RHHQ01000025.1"/>
</dbReference>
<dbReference type="InterPro" id="IPR036465">
    <property type="entry name" value="vWFA_dom_sf"/>
</dbReference>
<feature type="coiled-coil region" evidence="1">
    <location>
        <begin position="177"/>
        <end position="250"/>
    </location>
</feature>
<evidence type="ECO:0008006" key="5">
    <source>
        <dbReference type="Google" id="ProtNLM"/>
    </source>
</evidence>
<evidence type="ECO:0000256" key="1">
    <source>
        <dbReference type="SAM" id="Coils"/>
    </source>
</evidence>
<keyword evidence="4" id="KW-1185">Reference proteome</keyword>
<organism evidence="3 4">
    <name type="scientific">Brevibacillus fluminis</name>
    <dbReference type="NCBI Taxonomy" id="511487"/>
    <lineage>
        <taxon>Bacteria</taxon>
        <taxon>Bacillati</taxon>
        <taxon>Bacillota</taxon>
        <taxon>Bacilli</taxon>
        <taxon>Bacillales</taxon>
        <taxon>Paenibacillaceae</taxon>
        <taxon>Brevibacillus</taxon>
    </lineage>
</organism>
<feature type="compositionally biased region" description="Polar residues" evidence="2">
    <location>
        <begin position="121"/>
        <end position="131"/>
    </location>
</feature>
<accession>A0A3M8CY54</accession>
<dbReference type="EMBL" id="RHHQ01000025">
    <property type="protein sequence ID" value="RNB80177.1"/>
    <property type="molecule type" value="Genomic_DNA"/>
</dbReference>
<dbReference type="OrthoDB" id="2502980at2"/>
<proteinExistence type="predicted"/>
<evidence type="ECO:0000256" key="2">
    <source>
        <dbReference type="SAM" id="MobiDB-lite"/>
    </source>
</evidence>
<gene>
    <name evidence="3" type="ORF">EDM56_27600</name>
</gene>
<dbReference type="PANTHER" id="PTHR36846">
    <property type="entry name" value="PROTEIN VIAA"/>
    <property type="match status" value="1"/>
</dbReference>
<name>A0A3M8CY54_9BACL</name>
<comment type="caution">
    <text evidence="3">The sequence shown here is derived from an EMBL/GenBank/DDBJ whole genome shotgun (WGS) entry which is preliminary data.</text>
</comment>
<evidence type="ECO:0000313" key="3">
    <source>
        <dbReference type="EMBL" id="RNB80177.1"/>
    </source>
</evidence>
<dbReference type="Gene3D" id="3.40.50.410">
    <property type="entry name" value="von Willebrand factor, type A domain"/>
    <property type="match status" value="1"/>
</dbReference>
<evidence type="ECO:0000313" key="4">
    <source>
        <dbReference type="Proteomes" id="UP000271031"/>
    </source>
</evidence>
<feature type="region of interest" description="Disordered" evidence="2">
    <location>
        <begin position="119"/>
        <end position="138"/>
    </location>
</feature>
<protein>
    <recommendedName>
        <fullName evidence="5">VWA domain-containing protein</fullName>
    </recommendedName>
</protein>
<dbReference type="GO" id="GO:0005829">
    <property type="term" value="C:cytosol"/>
    <property type="evidence" value="ECO:0007669"/>
    <property type="project" value="TreeGrafter"/>
</dbReference>
<keyword evidence="1" id="KW-0175">Coiled coil</keyword>
<dbReference type="SUPFAM" id="SSF53300">
    <property type="entry name" value="vWA-like"/>
    <property type="match status" value="1"/>
</dbReference>
<dbReference type="AlphaFoldDB" id="A0A3M8CY54"/>